<evidence type="ECO:0008006" key="8">
    <source>
        <dbReference type="Google" id="ProtNLM"/>
    </source>
</evidence>
<dbReference type="RefSeq" id="WP_229838929.1">
    <property type="nucleotide sequence ID" value="NZ_BNAL01000011.1"/>
</dbReference>
<evidence type="ECO:0000256" key="4">
    <source>
        <dbReference type="ARBA" id="ARBA00023136"/>
    </source>
</evidence>
<dbReference type="EMBL" id="BNAL01000011">
    <property type="protein sequence ID" value="GHG00969.1"/>
    <property type="molecule type" value="Genomic_DNA"/>
</dbReference>
<accession>A0ABQ3K3Q9</accession>
<feature type="transmembrane region" description="Helical" evidence="5">
    <location>
        <begin position="47"/>
        <end position="68"/>
    </location>
</feature>
<feature type="transmembrane region" description="Helical" evidence="5">
    <location>
        <begin position="89"/>
        <end position="117"/>
    </location>
</feature>
<evidence type="ECO:0000313" key="6">
    <source>
        <dbReference type="EMBL" id="GHG00969.1"/>
    </source>
</evidence>
<dbReference type="Proteomes" id="UP000632154">
    <property type="component" value="Unassembled WGS sequence"/>
</dbReference>
<evidence type="ECO:0000256" key="2">
    <source>
        <dbReference type="ARBA" id="ARBA00022692"/>
    </source>
</evidence>
<evidence type="ECO:0000256" key="3">
    <source>
        <dbReference type="ARBA" id="ARBA00022989"/>
    </source>
</evidence>
<dbReference type="InterPro" id="IPR019109">
    <property type="entry name" value="MamF_MmsF"/>
</dbReference>
<keyword evidence="2 5" id="KW-0812">Transmembrane</keyword>
<protein>
    <recommendedName>
        <fullName evidence="8">DUF4870 domain-containing protein</fullName>
    </recommendedName>
</protein>
<proteinExistence type="predicted"/>
<keyword evidence="4 5" id="KW-0472">Membrane</keyword>
<evidence type="ECO:0000313" key="7">
    <source>
        <dbReference type="Proteomes" id="UP000632154"/>
    </source>
</evidence>
<name>A0ABQ3K3Q9_9DEIO</name>
<keyword evidence="7" id="KW-1185">Reference proteome</keyword>
<sequence length="175" mass="18418">MKRVPPSEAPQAAPLVPEPAWSGAGGMAPALPEADRTPAMLIHLSPLLGLLLPAFGNLLGPLAAWLVYRDRSRVLDDQGKEALNFQISMWIYSTLGLLLLLGLAGLGFLGGAAGAAAGSDVLAGLGIFGGIGLVFLAMLGGLFFYIIPIIFMILAVMSVSDGRPYRYPFTLRLLK</sequence>
<gene>
    <name evidence="6" type="ORF">GCM10017783_11440</name>
</gene>
<comment type="caution">
    <text evidence="6">The sequence shown here is derived from an EMBL/GenBank/DDBJ whole genome shotgun (WGS) entry which is preliminary data.</text>
</comment>
<evidence type="ECO:0000256" key="1">
    <source>
        <dbReference type="ARBA" id="ARBA00004141"/>
    </source>
</evidence>
<evidence type="ECO:0000256" key="5">
    <source>
        <dbReference type="SAM" id="Phobius"/>
    </source>
</evidence>
<comment type="subcellular location">
    <subcellularLocation>
        <location evidence="1">Membrane</location>
        <topology evidence="1">Multi-pass membrane protein</topology>
    </subcellularLocation>
</comment>
<keyword evidence="3 5" id="KW-1133">Transmembrane helix</keyword>
<organism evidence="6 7">
    <name type="scientific">Deinococcus piscis</name>
    <dbReference type="NCBI Taxonomy" id="394230"/>
    <lineage>
        <taxon>Bacteria</taxon>
        <taxon>Thermotogati</taxon>
        <taxon>Deinococcota</taxon>
        <taxon>Deinococci</taxon>
        <taxon>Deinococcales</taxon>
        <taxon>Deinococcaceae</taxon>
        <taxon>Deinococcus</taxon>
    </lineage>
</organism>
<reference evidence="7" key="1">
    <citation type="journal article" date="2019" name="Int. J. Syst. Evol. Microbiol.">
        <title>The Global Catalogue of Microorganisms (GCM) 10K type strain sequencing project: providing services to taxonomists for standard genome sequencing and annotation.</title>
        <authorList>
            <consortium name="The Broad Institute Genomics Platform"/>
            <consortium name="The Broad Institute Genome Sequencing Center for Infectious Disease"/>
            <person name="Wu L."/>
            <person name="Ma J."/>
        </authorList>
    </citation>
    <scope>NUCLEOTIDE SEQUENCE [LARGE SCALE GENOMIC DNA]</scope>
    <source>
        <strain evidence="7">CGMCC 1.18439</strain>
    </source>
</reference>
<feature type="transmembrane region" description="Helical" evidence="5">
    <location>
        <begin position="123"/>
        <end position="156"/>
    </location>
</feature>
<dbReference type="Pfam" id="PF09685">
    <property type="entry name" value="MamF_MmsF"/>
    <property type="match status" value="1"/>
</dbReference>